<feature type="domain" description="Transposase IS116/IS110/IS902 C-terminal" evidence="2">
    <location>
        <begin position="225"/>
        <end position="310"/>
    </location>
</feature>
<dbReference type="PANTHER" id="PTHR33055">
    <property type="entry name" value="TRANSPOSASE FOR INSERTION SEQUENCE ELEMENT IS1111A"/>
    <property type="match status" value="1"/>
</dbReference>
<dbReference type="GO" id="GO:0006313">
    <property type="term" value="P:DNA transposition"/>
    <property type="evidence" value="ECO:0007669"/>
    <property type="project" value="InterPro"/>
</dbReference>
<dbReference type="EMBL" id="CP036298">
    <property type="protein sequence ID" value="QDV25943.1"/>
    <property type="molecule type" value="Genomic_DNA"/>
</dbReference>
<dbReference type="InterPro" id="IPR003346">
    <property type="entry name" value="Transposase_20"/>
</dbReference>
<evidence type="ECO:0000313" key="3">
    <source>
        <dbReference type="EMBL" id="QDV25943.1"/>
    </source>
</evidence>
<dbReference type="Pfam" id="PF02371">
    <property type="entry name" value="Transposase_20"/>
    <property type="match status" value="1"/>
</dbReference>
<proteinExistence type="predicted"/>
<protein>
    <submittedName>
        <fullName evidence="3">Transposase IS116/IS110/IS902 family protein</fullName>
    </submittedName>
</protein>
<dbReference type="InterPro" id="IPR047650">
    <property type="entry name" value="Transpos_IS110"/>
</dbReference>
<accession>A0A518GBJ9</accession>
<dbReference type="NCBIfam" id="NF033542">
    <property type="entry name" value="transpos_IS110"/>
    <property type="match status" value="1"/>
</dbReference>
<organism evidence="3 4">
    <name type="scientific">Aureliella helgolandensis</name>
    <dbReference type="NCBI Taxonomy" id="2527968"/>
    <lineage>
        <taxon>Bacteria</taxon>
        <taxon>Pseudomonadati</taxon>
        <taxon>Planctomycetota</taxon>
        <taxon>Planctomycetia</taxon>
        <taxon>Pirellulales</taxon>
        <taxon>Pirellulaceae</taxon>
        <taxon>Aureliella</taxon>
    </lineage>
</organism>
<dbReference type="GO" id="GO:0003677">
    <property type="term" value="F:DNA binding"/>
    <property type="evidence" value="ECO:0007669"/>
    <property type="project" value="InterPro"/>
</dbReference>
<reference evidence="3 4" key="1">
    <citation type="submission" date="2019-02" db="EMBL/GenBank/DDBJ databases">
        <title>Deep-cultivation of Planctomycetes and their phenomic and genomic characterization uncovers novel biology.</title>
        <authorList>
            <person name="Wiegand S."/>
            <person name="Jogler M."/>
            <person name="Boedeker C."/>
            <person name="Pinto D."/>
            <person name="Vollmers J."/>
            <person name="Rivas-Marin E."/>
            <person name="Kohn T."/>
            <person name="Peeters S.H."/>
            <person name="Heuer A."/>
            <person name="Rast P."/>
            <person name="Oberbeckmann S."/>
            <person name="Bunk B."/>
            <person name="Jeske O."/>
            <person name="Meyerdierks A."/>
            <person name="Storesund J.E."/>
            <person name="Kallscheuer N."/>
            <person name="Luecker S."/>
            <person name="Lage O.M."/>
            <person name="Pohl T."/>
            <person name="Merkel B.J."/>
            <person name="Hornburger P."/>
            <person name="Mueller R.-W."/>
            <person name="Bruemmer F."/>
            <person name="Labrenz M."/>
            <person name="Spormann A.M."/>
            <person name="Op den Camp H."/>
            <person name="Overmann J."/>
            <person name="Amann R."/>
            <person name="Jetten M.S.M."/>
            <person name="Mascher T."/>
            <person name="Medema M.H."/>
            <person name="Devos D.P."/>
            <person name="Kaster A.-K."/>
            <person name="Ovreas L."/>
            <person name="Rohde M."/>
            <person name="Galperin M.Y."/>
            <person name="Jogler C."/>
        </authorList>
    </citation>
    <scope>NUCLEOTIDE SEQUENCE [LARGE SCALE GENOMIC DNA]</scope>
    <source>
        <strain evidence="3 4">Q31a</strain>
    </source>
</reference>
<dbReference type="OrthoDB" id="251963at2"/>
<feature type="domain" description="Transposase IS110-like N-terminal" evidence="1">
    <location>
        <begin position="4"/>
        <end position="157"/>
    </location>
</feature>
<sequence>MLYLGIDQHAKQLTVSLRNEAGDIILRRQVSTEPERCLEFLTKLNEKAGEDGYIAIVEVCGFNDWLLKLLPQHGCVQSILIQPTKKPKIKTDRRDAHSLSELLWVNQHRLRKGEPVRGVRQVVLPSLHHAGSQRVTLLRQQAGRARTRTTNCIKHILRKHNLQWQMPTKTFPSVRAIAWLKVVKLPNCDRVEMDWHLEELERFTRRMESLETQIVQRCVGDPMIDLIRTIPGCGYYSALSLVCRVGDPQRFPKGKSLAHYWGLTPGVNDSGEGTGRRGRITKTGSTMARWILAQITLHCLRHDPVMKSWYKPIRNRRGSKIARVAVMRKLAVIIRNMLVHQQPYFECRDAMLARRRNQMAIKSPAV</sequence>
<dbReference type="KEGG" id="ahel:Q31a_43120"/>
<evidence type="ECO:0000259" key="1">
    <source>
        <dbReference type="Pfam" id="PF01548"/>
    </source>
</evidence>
<name>A0A518GBJ9_9BACT</name>
<evidence type="ECO:0000259" key="2">
    <source>
        <dbReference type="Pfam" id="PF02371"/>
    </source>
</evidence>
<dbReference type="Proteomes" id="UP000318017">
    <property type="component" value="Chromosome"/>
</dbReference>
<gene>
    <name evidence="3" type="ORF">Q31a_43120</name>
</gene>
<keyword evidence="4" id="KW-1185">Reference proteome</keyword>
<dbReference type="PANTHER" id="PTHR33055:SF15">
    <property type="entry name" value="TRANSPOSASE-RELATED"/>
    <property type="match status" value="1"/>
</dbReference>
<dbReference type="AlphaFoldDB" id="A0A518GBJ9"/>
<evidence type="ECO:0000313" key="4">
    <source>
        <dbReference type="Proteomes" id="UP000318017"/>
    </source>
</evidence>
<dbReference type="RefSeq" id="WP_145081704.1">
    <property type="nucleotide sequence ID" value="NZ_CP036298.1"/>
</dbReference>
<dbReference type="GO" id="GO:0004803">
    <property type="term" value="F:transposase activity"/>
    <property type="evidence" value="ECO:0007669"/>
    <property type="project" value="InterPro"/>
</dbReference>
<dbReference type="Pfam" id="PF01548">
    <property type="entry name" value="DEDD_Tnp_IS110"/>
    <property type="match status" value="1"/>
</dbReference>
<dbReference type="InterPro" id="IPR002525">
    <property type="entry name" value="Transp_IS110-like_N"/>
</dbReference>